<keyword evidence="2 5" id="KW-0547">Nucleotide-binding</keyword>
<evidence type="ECO:0000256" key="1">
    <source>
        <dbReference type="ARBA" id="ARBA00009018"/>
    </source>
</evidence>
<keyword evidence="3 5" id="KW-0067">ATP-binding</keyword>
<dbReference type="Proteomes" id="UP000261082">
    <property type="component" value="Unassembled WGS sequence"/>
</dbReference>
<dbReference type="CDD" id="cd02022">
    <property type="entry name" value="DPCK"/>
    <property type="match status" value="1"/>
</dbReference>
<comment type="caution">
    <text evidence="7">The sequence shown here is derived from an EMBL/GenBank/DDBJ whole genome shotgun (WGS) entry which is preliminary data.</text>
</comment>
<dbReference type="SUPFAM" id="SSF52540">
    <property type="entry name" value="P-loop containing nucleoside triphosphate hydrolases"/>
    <property type="match status" value="1"/>
</dbReference>
<dbReference type="GO" id="GO:0005524">
    <property type="term" value="F:ATP binding"/>
    <property type="evidence" value="ECO:0007669"/>
    <property type="project" value="UniProtKB-UniRule"/>
</dbReference>
<accession>A0A3E1QD89</accession>
<proteinExistence type="inferred from homology"/>
<dbReference type="InterPro" id="IPR027417">
    <property type="entry name" value="P-loop_NTPase"/>
</dbReference>
<comment type="similarity">
    <text evidence="1 5">Belongs to the CoaE family.</text>
</comment>
<comment type="catalytic activity">
    <reaction evidence="5">
        <text>3'-dephospho-CoA + ATP = ADP + CoA + H(+)</text>
        <dbReference type="Rhea" id="RHEA:18245"/>
        <dbReference type="ChEBI" id="CHEBI:15378"/>
        <dbReference type="ChEBI" id="CHEBI:30616"/>
        <dbReference type="ChEBI" id="CHEBI:57287"/>
        <dbReference type="ChEBI" id="CHEBI:57328"/>
        <dbReference type="ChEBI" id="CHEBI:456216"/>
        <dbReference type="EC" id="2.7.1.24"/>
    </reaction>
</comment>
<dbReference type="UniPathway" id="UPA00241">
    <property type="reaction ID" value="UER00356"/>
</dbReference>
<keyword evidence="5" id="KW-0963">Cytoplasm</keyword>
<evidence type="ECO:0000256" key="2">
    <source>
        <dbReference type="ARBA" id="ARBA00022741"/>
    </source>
</evidence>
<evidence type="ECO:0000313" key="8">
    <source>
        <dbReference type="Proteomes" id="UP000261082"/>
    </source>
</evidence>
<dbReference type="OrthoDB" id="9812943at2"/>
<dbReference type="EMBL" id="QVID01000001">
    <property type="protein sequence ID" value="RFN60121.1"/>
    <property type="molecule type" value="Genomic_DNA"/>
</dbReference>
<comment type="function">
    <text evidence="5">Catalyzes the phosphorylation of the 3'-hydroxyl group of dephosphocoenzyme A to form coenzyme A.</text>
</comment>
<dbReference type="PANTHER" id="PTHR10695:SF46">
    <property type="entry name" value="BIFUNCTIONAL COENZYME A SYNTHASE-RELATED"/>
    <property type="match status" value="1"/>
</dbReference>
<evidence type="ECO:0000256" key="6">
    <source>
        <dbReference type="NCBIfam" id="TIGR00152"/>
    </source>
</evidence>
<dbReference type="RefSeq" id="WP_117159180.1">
    <property type="nucleotide sequence ID" value="NZ_QVID01000001.1"/>
</dbReference>
<keyword evidence="5 7" id="KW-0418">Kinase</keyword>
<dbReference type="Gene3D" id="3.40.50.300">
    <property type="entry name" value="P-loop containing nucleotide triphosphate hydrolases"/>
    <property type="match status" value="1"/>
</dbReference>
<evidence type="ECO:0000256" key="4">
    <source>
        <dbReference type="ARBA" id="ARBA00022993"/>
    </source>
</evidence>
<reference evidence="7 8" key="1">
    <citation type="journal article" date="2007" name="Int. J. Syst. Evol. Microbiol.">
        <title>Marixanthomonas ophiurae gen. nov., sp. nov., a marine bacterium of the family Flavobacteriaceae isolated from a deep-sea brittle star.</title>
        <authorList>
            <person name="Romanenko L.A."/>
            <person name="Uchino M."/>
            <person name="Frolova G.M."/>
            <person name="Mikhailov V.V."/>
        </authorList>
    </citation>
    <scope>NUCLEOTIDE SEQUENCE [LARGE SCALE GENOMIC DNA]</scope>
    <source>
        <strain evidence="7 8">KMM 3046</strain>
    </source>
</reference>
<dbReference type="GO" id="GO:0015937">
    <property type="term" value="P:coenzyme A biosynthetic process"/>
    <property type="evidence" value="ECO:0007669"/>
    <property type="project" value="UniProtKB-UniRule"/>
</dbReference>
<keyword evidence="8" id="KW-1185">Reference proteome</keyword>
<keyword evidence="4 5" id="KW-0173">Coenzyme A biosynthesis</keyword>
<dbReference type="PANTHER" id="PTHR10695">
    <property type="entry name" value="DEPHOSPHO-COA KINASE-RELATED"/>
    <property type="match status" value="1"/>
</dbReference>
<comment type="subcellular location">
    <subcellularLocation>
        <location evidence="5">Cytoplasm</location>
    </subcellularLocation>
</comment>
<keyword evidence="5 7" id="KW-0808">Transferase</keyword>
<sequence>MKAVGLTGGIGSGKTTVAKMFNELGVPIYIADIEAKKLTNTSEEIKTELIGILGDKAYNKNGLNRKFVASQIFNDEELLERVNQTIHPRVAEHFKKWMDKQTGAYCIKEAAILFENGSYKNCDYTILVTAPKQVRIARVLKRDDTNEEEVKSRMDNQWPDEKKKELADFIIENEQLSTTRKQVQKIHEYLIKTVG</sequence>
<dbReference type="AlphaFoldDB" id="A0A3E1QD89"/>
<dbReference type="Pfam" id="PF01121">
    <property type="entry name" value="CoaE"/>
    <property type="match status" value="1"/>
</dbReference>
<dbReference type="EC" id="2.7.1.24" evidence="5 6"/>
<evidence type="ECO:0000256" key="5">
    <source>
        <dbReference type="HAMAP-Rule" id="MF_00376"/>
    </source>
</evidence>
<comment type="pathway">
    <text evidence="5">Cofactor biosynthesis; coenzyme A biosynthesis; CoA from (R)-pantothenate: step 5/5.</text>
</comment>
<dbReference type="NCBIfam" id="TIGR00152">
    <property type="entry name" value="dephospho-CoA kinase"/>
    <property type="match status" value="1"/>
</dbReference>
<dbReference type="GO" id="GO:0004140">
    <property type="term" value="F:dephospho-CoA kinase activity"/>
    <property type="evidence" value="ECO:0007669"/>
    <property type="project" value="UniProtKB-UniRule"/>
</dbReference>
<protein>
    <recommendedName>
        <fullName evidence="5 6">Dephospho-CoA kinase</fullName>
        <ecNumber evidence="5 6">2.7.1.24</ecNumber>
    </recommendedName>
    <alternativeName>
        <fullName evidence="5">Dephosphocoenzyme A kinase</fullName>
    </alternativeName>
</protein>
<organism evidence="7 8">
    <name type="scientific">Marixanthomonas ophiurae</name>
    <dbReference type="NCBI Taxonomy" id="387659"/>
    <lineage>
        <taxon>Bacteria</taxon>
        <taxon>Pseudomonadati</taxon>
        <taxon>Bacteroidota</taxon>
        <taxon>Flavobacteriia</taxon>
        <taxon>Flavobacteriales</taxon>
        <taxon>Flavobacteriaceae</taxon>
        <taxon>Marixanthomonas</taxon>
    </lineage>
</organism>
<evidence type="ECO:0000313" key="7">
    <source>
        <dbReference type="EMBL" id="RFN60121.1"/>
    </source>
</evidence>
<name>A0A3E1QD89_9FLAO</name>
<dbReference type="HAMAP" id="MF_00376">
    <property type="entry name" value="Dephospho_CoA_kinase"/>
    <property type="match status" value="1"/>
</dbReference>
<dbReference type="InterPro" id="IPR001977">
    <property type="entry name" value="Depp_CoAkinase"/>
</dbReference>
<dbReference type="GO" id="GO:0005737">
    <property type="term" value="C:cytoplasm"/>
    <property type="evidence" value="ECO:0007669"/>
    <property type="project" value="UniProtKB-SubCell"/>
</dbReference>
<feature type="binding site" evidence="5">
    <location>
        <begin position="11"/>
        <end position="16"/>
    </location>
    <ligand>
        <name>ATP</name>
        <dbReference type="ChEBI" id="CHEBI:30616"/>
    </ligand>
</feature>
<gene>
    <name evidence="5" type="primary">coaE</name>
    <name evidence="7" type="ORF">DZ858_08775</name>
</gene>
<evidence type="ECO:0000256" key="3">
    <source>
        <dbReference type="ARBA" id="ARBA00022840"/>
    </source>
</evidence>
<dbReference type="PROSITE" id="PS51219">
    <property type="entry name" value="DPCK"/>
    <property type="match status" value="1"/>
</dbReference>